<name>A0A0R0LYT4_9MICR</name>
<dbReference type="EMBL" id="LGUB01000072">
    <property type="protein sequence ID" value="KRH94457.1"/>
    <property type="molecule type" value="Genomic_DNA"/>
</dbReference>
<accession>A0A0R0LYT4</accession>
<dbReference type="VEuPathDB" id="MicrosporidiaDB:M153_25400011585"/>
<organism evidence="1 2">
    <name type="scientific">Pseudoloma neurophilia</name>
    <dbReference type="NCBI Taxonomy" id="146866"/>
    <lineage>
        <taxon>Eukaryota</taxon>
        <taxon>Fungi</taxon>
        <taxon>Fungi incertae sedis</taxon>
        <taxon>Microsporidia</taxon>
        <taxon>Pseudoloma</taxon>
    </lineage>
</organism>
<keyword evidence="2" id="KW-1185">Reference proteome</keyword>
<comment type="caution">
    <text evidence="1">The sequence shown here is derived from an EMBL/GenBank/DDBJ whole genome shotgun (WGS) entry which is preliminary data.</text>
</comment>
<dbReference type="Proteomes" id="UP000051530">
    <property type="component" value="Unassembled WGS sequence"/>
</dbReference>
<reference evidence="1 2" key="1">
    <citation type="submission" date="2015-07" db="EMBL/GenBank/DDBJ databases">
        <title>The genome of Pseudoloma neurophilia, a relevant intracellular parasite of the zebrafish.</title>
        <authorList>
            <person name="Ndikumana S."/>
            <person name="Pelin A."/>
            <person name="Sanders J."/>
            <person name="Corradi N."/>
        </authorList>
    </citation>
    <scope>NUCLEOTIDE SEQUENCE [LARGE SCALE GENOMIC DNA]</scope>
    <source>
        <strain evidence="1 2">MK1</strain>
    </source>
</reference>
<proteinExistence type="predicted"/>
<dbReference type="AlphaFoldDB" id="A0A0R0LYT4"/>
<sequence>MSHCHFYTSQPVKKIKVSYKMFSKNSPFHFKIVFQKLTSQNG</sequence>
<evidence type="ECO:0000313" key="1">
    <source>
        <dbReference type="EMBL" id="KRH94457.1"/>
    </source>
</evidence>
<protein>
    <submittedName>
        <fullName evidence="1">Uncharacterized protein</fullName>
    </submittedName>
</protein>
<gene>
    <name evidence="1" type="ORF">M153_25400011585</name>
</gene>
<evidence type="ECO:0000313" key="2">
    <source>
        <dbReference type="Proteomes" id="UP000051530"/>
    </source>
</evidence>